<feature type="transmembrane region" description="Helical" evidence="16">
    <location>
        <begin position="291"/>
        <end position="314"/>
    </location>
</feature>
<dbReference type="RefSeq" id="WP_042733866.1">
    <property type="nucleotide sequence ID" value="NZ_CP010848.1"/>
</dbReference>
<keyword evidence="12 16" id="KW-0812">Transmembrane</keyword>
<dbReference type="STRING" id="145458.APU90_03665"/>
<dbReference type="EMBL" id="LBFI01000024">
    <property type="protein sequence ID" value="KKM46195.1"/>
    <property type="molecule type" value="Genomic_DNA"/>
</dbReference>
<protein>
    <recommendedName>
        <fullName evidence="5">PTS system mannitol-specific EIICB component</fullName>
        <ecNumber evidence="4">2.7.1.197</ecNumber>
    </recommendedName>
    <alternativeName>
        <fullName evidence="15">EIICB-Mtl</fullName>
    </alternativeName>
</protein>
<dbReference type="InterPro" id="IPR013014">
    <property type="entry name" value="PTS_EIIC_2"/>
</dbReference>
<keyword evidence="8" id="KW-0597">Phosphoprotein</keyword>
<evidence type="ECO:0000259" key="17">
    <source>
        <dbReference type="PROSITE" id="PS51099"/>
    </source>
</evidence>
<evidence type="ECO:0000256" key="14">
    <source>
        <dbReference type="ARBA" id="ARBA00023136"/>
    </source>
</evidence>
<dbReference type="PATRIC" id="fig|145458.7.peg.661"/>
<dbReference type="InterPro" id="IPR050893">
    <property type="entry name" value="Sugar_PTS"/>
</dbReference>
<feature type="transmembrane region" description="Helical" evidence="16">
    <location>
        <begin position="339"/>
        <end position="361"/>
    </location>
</feature>
<evidence type="ECO:0000256" key="8">
    <source>
        <dbReference type="ARBA" id="ARBA00022553"/>
    </source>
</evidence>
<evidence type="ECO:0000313" key="22">
    <source>
        <dbReference type="Proteomes" id="UP000237966"/>
    </source>
</evidence>
<dbReference type="GeneID" id="93667804"/>
<feature type="transmembrane region" description="Helical" evidence="16">
    <location>
        <begin position="104"/>
        <end position="130"/>
    </location>
</feature>
<evidence type="ECO:0000256" key="4">
    <source>
        <dbReference type="ARBA" id="ARBA00011909"/>
    </source>
</evidence>
<evidence type="ECO:0000256" key="12">
    <source>
        <dbReference type="ARBA" id="ARBA00022692"/>
    </source>
</evidence>
<feature type="transmembrane region" description="Helical" evidence="16">
    <location>
        <begin position="160"/>
        <end position="182"/>
    </location>
</feature>
<evidence type="ECO:0000256" key="13">
    <source>
        <dbReference type="ARBA" id="ARBA00022989"/>
    </source>
</evidence>
<dbReference type="PANTHER" id="PTHR30181:SF2">
    <property type="entry name" value="PTS SYSTEM MANNITOL-SPECIFIC EIICBA COMPONENT"/>
    <property type="match status" value="1"/>
</dbReference>
<evidence type="ECO:0000256" key="5">
    <source>
        <dbReference type="ARBA" id="ARBA00021825"/>
    </source>
</evidence>
<evidence type="ECO:0000259" key="18">
    <source>
        <dbReference type="PROSITE" id="PS51104"/>
    </source>
</evidence>
<dbReference type="OrthoDB" id="9814222at2"/>
<evidence type="ECO:0000256" key="10">
    <source>
        <dbReference type="ARBA" id="ARBA00022679"/>
    </source>
</evidence>
<evidence type="ECO:0000313" key="20">
    <source>
        <dbReference type="EMBL" id="PPI16307.1"/>
    </source>
</evidence>
<dbReference type="NCBIfam" id="NF011663">
    <property type="entry name" value="PRK15083.1"/>
    <property type="match status" value="1"/>
</dbReference>
<dbReference type="EMBL" id="PSWU01000004">
    <property type="protein sequence ID" value="PPI16307.1"/>
    <property type="molecule type" value="Genomic_DNA"/>
</dbReference>
<dbReference type="EC" id="2.7.1.197" evidence="4"/>
<evidence type="ECO:0000256" key="1">
    <source>
        <dbReference type="ARBA" id="ARBA00001655"/>
    </source>
</evidence>
<dbReference type="GO" id="GO:0009401">
    <property type="term" value="P:phosphoenolpyruvate-dependent sugar phosphotransferase system"/>
    <property type="evidence" value="ECO:0007669"/>
    <property type="project" value="UniProtKB-KW"/>
</dbReference>
<dbReference type="Proteomes" id="UP000237966">
    <property type="component" value="Unassembled WGS sequence"/>
</dbReference>
<keyword evidence="21" id="KW-1185">Reference proteome</keyword>
<gene>
    <name evidence="20" type="ORF">C5C51_02580</name>
    <name evidence="19" type="ORF">VT73_03830</name>
</gene>
<reference evidence="20 22" key="2">
    <citation type="submission" date="2018-02" db="EMBL/GenBank/DDBJ databases">
        <title>Bacteriophage NCPPB3778 and a type I-E CRISPR drive the evolution of the US Biological Select Agent, Rathayibacter toxicus.</title>
        <authorList>
            <person name="Davis E.W.II."/>
            <person name="Tabima J.F."/>
            <person name="Weisberg A.J."/>
            <person name="Lopes L.D."/>
            <person name="Wiseman M.S."/>
            <person name="Wiseman M.S."/>
            <person name="Pupko T."/>
            <person name="Belcher M.S."/>
            <person name="Sechler A.J."/>
            <person name="Tancos M.A."/>
            <person name="Schroeder B.K."/>
            <person name="Murray T.D."/>
            <person name="Luster D.G."/>
            <person name="Schneider W.L."/>
            <person name="Rogers E."/>
            <person name="Andreote F.D."/>
            <person name="Grunwald N.J."/>
            <person name="Putnam M.L."/>
            <person name="Chang J.H."/>
        </authorList>
    </citation>
    <scope>NUCLEOTIDE SEQUENCE [LARGE SCALE GENOMIC DNA]</scope>
    <source>
        <strain evidence="20 22">FH99</strain>
    </source>
</reference>
<evidence type="ECO:0000256" key="16">
    <source>
        <dbReference type="SAM" id="Phobius"/>
    </source>
</evidence>
<evidence type="ECO:0000313" key="19">
    <source>
        <dbReference type="EMBL" id="KKM46195.1"/>
    </source>
</evidence>
<dbReference type="KEGG" id="rtc:APU90_03665"/>
<comment type="subcellular location">
    <subcellularLocation>
        <location evidence="3">Cell membrane</location>
        <topology evidence="3">Multi-pass membrane protein</topology>
    </subcellularLocation>
</comment>
<evidence type="ECO:0000256" key="9">
    <source>
        <dbReference type="ARBA" id="ARBA00022597"/>
    </source>
</evidence>
<evidence type="ECO:0000256" key="15">
    <source>
        <dbReference type="ARBA" id="ARBA00033349"/>
    </source>
</evidence>
<feature type="transmembrane region" description="Helical" evidence="16">
    <location>
        <begin position="72"/>
        <end position="92"/>
    </location>
</feature>
<dbReference type="CDD" id="cd05567">
    <property type="entry name" value="PTS_IIB_mannitol"/>
    <property type="match status" value="1"/>
</dbReference>
<dbReference type="Proteomes" id="UP000052979">
    <property type="component" value="Unassembled WGS sequence"/>
</dbReference>
<comment type="catalytic activity">
    <reaction evidence="1">
        <text>D-mannitol(out) + N(pros)-phospho-L-histidyl-[protein] = D-mannitol 1-phosphate(in) + L-histidyl-[protein]</text>
        <dbReference type="Rhea" id="RHEA:33363"/>
        <dbReference type="Rhea" id="RHEA-COMP:9745"/>
        <dbReference type="Rhea" id="RHEA-COMP:9746"/>
        <dbReference type="ChEBI" id="CHEBI:16899"/>
        <dbReference type="ChEBI" id="CHEBI:29979"/>
        <dbReference type="ChEBI" id="CHEBI:61381"/>
        <dbReference type="ChEBI" id="CHEBI:64837"/>
        <dbReference type="EC" id="2.7.1.197"/>
    </reaction>
</comment>
<comment type="caution">
    <text evidence="19">The sequence shown here is derived from an EMBL/GenBank/DDBJ whole genome shotgun (WGS) entry which is preliminary data.</text>
</comment>
<dbReference type="eggNOG" id="COG2213">
    <property type="taxonomic scope" value="Bacteria"/>
</dbReference>
<dbReference type="InterPro" id="IPR003501">
    <property type="entry name" value="PTS_EIIB_2/3"/>
</dbReference>
<dbReference type="GO" id="GO:0090563">
    <property type="term" value="F:protein-phosphocysteine-sugar phosphotransferase activity"/>
    <property type="evidence" value="ECO:0007669"/>
    <property type="project" value="TreeGrafter"/>
</dbReference>
<dbReference type="InterPro" id="IPR003352">
    <property type="entry name" value="PTS_EIIC"/>
</dbReference>
<evidence type="ECO:0000256" key="7">
    <source>
        <dbReference type="ARBA" id="ARBA00022475"/>
    </source>
</evidence>
<feature type="transmembrane region" description="Helical" evidence="16">
    <location>
        <begin position="255"/>
        <end position="279"/>
    </location>
</feature>
<evidence type="ECO:0000256" key="2">
    <source>
        <dbReference type="ARBA" id="ARBA00002434"/>
    </source>
</evidence>
<feature type="domain" description="PTS EIIC type-2" evidence="18">
    <location>
        <begin position="20"/>
        <end position="373"/>
    </location>
</feature>
<dbReference type="Pfam" id="PF02302">
    <property type="entry name" value="PTS_IIB"/>
    <property type="match status" value="1"/>
</dbReference>
<comment type="function">
    <text evidence="2">The phosphoenolpyruvate-dependent sugar phosphotransferase system (sugar PTS), a major carbohydrate active transport system, catalyzes the phosphorylation of incoming sugar substrates concomitantly with their translocation across the cell membrane. The enzyme II CmtAB PTS system is involved in D-mannitol transport.</text>
</comment>
<evidence type="ECO:0000256" key="6">
    <source>
        <dbReference type="ARBA" id="ARBA00022448"/>
    </source>
</evidence>
<evidence type="ECO:0000256" key="11">
    <source>
        <dbReference type="ARBA" id="ARBA00022683"/>
    </source>
</evidence>
<keyword evidence="13 16" id="KW-1133">Transmembrane helix</keyword>
<organism evidence="19 21">
    <name type="scientific">Rathayibacter toxicus</name>
    <dbReference type="NCBI Taxonomy" id="145458"/>
    <lineage>
        <taxon>Bacteria</taxon>
        <taxon>Bacillati</taxon>
        <taxon>Actinomycetota</taxon>
        <taxon>Actinomycetes</taxon>
        <taxon>Micrococcales</taxon>
        <taxon>Microbacteriaceae</taxon>
        <taxon>Rathayibacter</taxon>
    </lineage>
</organism>
<feature type="domain" description="PTS EIIB type-2" evidence="17">
    <location>
        <begin position="417"/>
        <end position="509"/>
    </location>
</feature>
<feature type="transmembrane region" description="Helical" evidence="16">
    <location>
        <begin position="20"/>
        <end position="46"/>
    </location>
</feature>
<dbReference type="InterPro" id="IPR036095">
    <property type="entry name" value="PTS_EIIB-like_sf"/>
</dbReference>
<evidence type="ECO:0000256" key="3">
    <source>
        <dbReference type="ARBA" id="ARBA00004651"/>
    </source>
</evidence>
<keyword evidence="14 16" id="KW-0472">Membrane</keyword>
<dbReference type="Gene3D" id="3.40.50.2300">
    <property type="match status" value="1"/>
</dbReference>
<dbReference type="Pfam" id="PF02378">
    <property type="entry name" value="PTS_EIIC"/>
    <property type="match status" value="1"/>
</dbReference>
<proteinExistence type="predicted"/>
<reference evidence="19 21" key="1">
    <citation type="submission" date="2015-04" db="EMBL/GenBank/DDBJ databases">
        <title>Draft genome sequence of Rathayibacter toxicus strain FH-142 (AKA 70134 or CS 32), a Western Australian isolate.</title>
        <authorList>
            <consortium name="Consortium for Microbial Forensics and Genomics (microFORGE)"/>
            <person name="Knight B.M."/>
            <person name="Roberts D.P."/>
            <person name="Lin D."/>
            <person name="Hari K."/>
            <person name="Fletcher J."/>
            <person name="Melcher U."/>
            <person name="Blagden T."/>
            <person name="Luster D.G."/>
            <person name="Sechler A.J."/>
            <person name="Schneider W.L."/>
            <person name="Winegar R.A."/>
        </authorList>
    </citation>
    <scope>NUCLEOTIDE SEQUENCE [LARGE SCALE GENOMIC DNA]</scope>
    <source>
        <strain evidence="19 21">FH142</strain>
    </source>
</reference>
<keyword evidence="10" id="KW-0808">Transferase</keyword>
<evidence type="ECO:0000313" key="21">
    <source>
        <dbReference type="Proteomes" id="UP000052979"/>
    </source>
</evidence>
<keyword evidence="11" id="KW-0598">Phosphotransferase system</keyword>
<dbReference type="PANTHER" id="PTHR30181">
    <property type="entry name" value="MANNITOL PERMEASE IIC COMPONENT"/>
    <property type="match status" value="1"/>
</dbReference>
<name>A0A0C5BDX6_9MICO</name>
<dbReference type="GO" id="GO:0005886">
    <property type="term" value="C:plasma membrane"/>
    <property type="evidence" value="ECO:0007669"/>
    <property type="project" value="UniProtKB-SubCell"/>
</dbReference>
<keyword evidence="7" id="KW-1003">Cell membrane</keyword>
<dbReference type="GO" id="GO:0022872">
    <property type="term" value="F:protein-N(PI)-phosphohistidine-mannitol phosphotransferase system transmembrane transporter activity"/>
    <property type="evidence" value="ECO:0007669"/>
    <property type="project" value="InterPro"/>
</dbReference>
<keyword evidence="6" id="KW-0813">Transport</keyword>
<dbReference type="PROSITE" id="PS51104">
    <property type="entry name" value="PTS_EIIC_TYPE_2"/>
    <property type="match status" value="1"/>
</dbReference>
<dbReference type="KEGG" id="rtx:TI83_02805"/>
<dbReference type="SUPFAM" id="SSF52794">
    <property type="entry name" value="PTS system IIB component-like"/>
    <property type="match status" value="1"/>
</dbReference>
<keyword evidence="9" id="KW-0762">Sugar transport</keyword>
<sequence length="514" mass="52950">MTLTSANPVHGGLRVRVQRFGAFLSGMVMPNIAAFIAWGLLTALFIPSGWLPLLGINAVWVQQLGGWSTDPAVTHLGLVNPMITYLLPLLIAHTGGRMVYGVRGGVVGTIATMGVIVGAGIPMFLGAMVMGPLSAWLMKKVDALWGGTIKPGFEMLVNNFSAGIMGLLLALLAFVGIAPLVVSLSAALSAGVRSLVTVGLLPLTSVVIEPAKILFLNNAINHGILTPLGVQQEAEAGTSVLFLLEANPGPGMGVLLAYAVCGVGVARASAPGAAIIHFLGGIHEIYFPYVLMKPTLVTAVILGGATGVATNVAFNSGLRAPASPGSIIAVLVETAHDSLLGVVLSVVAATTVSFVVASVIIRSSRAHDLAADYRGENVFGAAVAANEANKGAESAVATLLDSSGAKMQQGVAAPLVRTIVVACDAGMGSSAMGASVLRHIMTKAGYDDVTVTNRAIAELEDDVDLVITQKELTERARERVPGAIHVSVDNFMNSAQYNEVVALVARQHAIPTDP</sequence>
<dbReference type="AlphaFoldDB" id="A0A0C5BDX6"/>
<dbReference type="InterPro" id="IPR029503">
    <property type="entry name" value="PTS_EIIB_mannitol"/>
</dbReference>
<accession>A0A0C5BDX6</accession>
<dbReference type="PROSITE" id="PS51099">
    <property type="entry name" value="PTS_EIIB_TYPE_2"/>
    <property type="match status" value="1"/>
</dbReference>
<dbReference type="InterPro" id="IPR013011">
    <property type="entry name" value="PTS_EIIB_2"/>
</dbReference>